<feature type="compositionally biased region" description="Basic and acidic residues" evidence="1">
    <location>
        <begin position="51"/>
        <end position="70"/>
    </location>
</feature>
<feature type="region of interest" description="Disordered" evidence="1">
    <location>
        <begin position="43"/>
        <end position="116"/>
    </location>
</feature>
<feature type="compositionally biased region" description="Basic residues" evidence="1">
    <location>
        <begin position="107"/>
        <end position="116"/>
    </location>
</feature>
<comment type="caution">
    <text evidence="2">The sequence shown here is derived from an EMBL/GenBank/DDBJ whole genome shotgun (WGS) entry which is preliminary data.</text>
</comment>
<reference evidence="2" key="2">
    <citation type="submission" date="2020-02" db="EMBL/GenBank/DDBJ databases">
        <title>Identification and distribution of gene clusters putatively required for synthesis of sphingolipid metabolism inhibitors in phylogenetically diverse species of the filamentous fungus Fusarium.</title>
        <authorList>
            <person name="Kim H.-S."/>
            <person name="Busman M."/>
            <person name="Brown D.W."/>
            <person name="Divon H."/>
            <person name="Uhlig S."/>
            <person name="Proctor R.H."/>
        </authorList>
    </citation>
    <scope>NUCLEOTIDE SEQUENCE</scope>
    <source>
        <strain evidence="2">NRRL 25174</strain>
    </source>
</reference>
<proteinExistence type="predicted"/>
<dbReference type="Proteomes" id="UP000730481">
    <property type="component" value="Unassembled WGS sequence"/>
</dbReference>
<gene>
    <name evidence="2" type="ORF">FBEOM_9907</name>
</gene>
<reference evidence="2" key="1">
    <citation type="journal article" date="2017" name="Mycologia">
        <title>Fusarium algeriense, sp. nov., a novel toxigenic crown rot pathogen of durum wheat from Algeria is nested in the Fusarium burgessii species complex.</title>
        <authorList>
            <person name="Laraba I."/>
            <person name="Keddad A."/>
            <person name="Boureghda H."/>
            <person name="Abdallah N."/>
            <person name="Vaughan M.M."/>
            <person name="Proctor R.H."/>
            <person name="Busman M."/>
            <person name="O'Donnell K."/>
        </authorList>
    </citation>
    <scope>NUCLEOTIDE SEQUENCE</scope>
    <source>
        <strain evidence="2">NRRL 25174</strain>
    </source>
</reference>
<keyword evidence="3" id="KW-1185">Reference proteome</keyword>
<name>A0A9P5DT48_9HYPO</name>
<dbReference type="AlphaFoldDB" id="A0A9P5DT48"/>
<dbReference type="EMBL" id="PVQB02000511">
    <property type="protein sequence ID" value="KAF4336236.1"/>
    <property type="molecule type" value="Genomic_DNA"/>
</dbReference>
<evidence type="ECO:0000313" key="3">
    <source>
        <dbReference type="Proteomes" id="UP000730481"/>
    </source>
</evidence>
<organism evidence="2 3">
    <name type="scientific">Fusarium beomiforme</name>
    <dbReference type="NCBI Taxonomy" id="44412"/>
    <lineage>
        <taxon>Eukaryota</taxon>
        <taxon>Fungi</taxon>
        <taxon>Dikarya</taxon>
        <taxon>Ascomycota</taxon>
        <taxon>Pezizomycotina</taxon>
        <taxon>Sordariomycetes</taxon>
        <taxon>Hypocreomycetidae</taxon>
        <taxon>Hypocreales</taxon>
        <taxon>Nectriaceae</taxon>
        <taxon>Fusarium</taxon>
        <taxon>Fusarium burgessii species complex</taxon>
    </lineage>
</organism>
<protein>
    <submittedName>
        <fullName evidence="2">Uncharacterized protein</fullName>
    </submittedName>
</protein>
<feature type="compositionally biased region" description="Basic residues" evidence="1">
    <location>
        <begin position="71"/>
        <end position="86"/>
    </location>
</feature>
<sequence length="116" mass="12766">MLHQKQPEMVGLAVGAWSDPILGPHRVPTGVFENCRLHSMKETVSFSGKPRGWDPADRGKNEGDTEEARNHASRKRATPTKGRKKKIEILAGNDSDAETTVEAPVPKKVKRKTVEG</sequence>
<evidence type="ECO:0000256" key="1">
    <source>
        <dbReference type="SAM" id="MobiDB-lite"/>
    </source>
</evidence>
<evidence type="ECO:0000313" key="2">
    <source>
        <dbReference type="EMBL" id="KAF4336236.1"/>
    </source>
</evidence>
<accession>A0A9P5DT48</accession>